<dbReference type="GeneID" id="108670798"/>
<dbReference type="InterPro" id="IPR007365">
    <property type="entry name" value="TFR-like_dimer_dom"/>
</dbReference>
<dbReference type="PANTHER" id="PTHR10404">
    <property type="entry name" value="N-ACETYLATED-ALPHA-LINKED ACIDIC DIPEPTIDASE"/>
    <property type="match status" value="1"/>
</dbReference>
<evidence type="ECO:0000259" key="1">
    <source>
        <dbReference type="Pfam" id="PF04253"/>
    </source>
</evidence>
<dbReference type="OMA" id="IECAISM"/>
<proteinExistence type="predicted"/>
<dbReference type="Gene3D" id="1.20.930.40">
    <property type="entry name" value="Transferrin receptor-like, dimerisation domain"/>
    <property type="match status" value="1"/>
</dbReference>
<dbReference type="Pfam" id="PF04253">
    <property type="entry name" value="TFR_dimer"/>
    <property type="match status" value="1"/>
</dbReference>
<dbReference type="SUPFAM" id="SSF53187">
    <property type="entry name" value="Zn-dependent exopeptidases"/>
    <property type="match status" value="1"/>
</dbReference>
<dbReference type="OrthoDB" id="5841748at2759"/>
<dbReference type="InterPro" id="IPR036757">
    <property type="entry name" value="TFR-like_dimer_dom_sf"/>
</dbReference>
<feature type="non-terminal residue" evidence="3">
    <location>
        <position position="1"/>
    </location>
</feature>
<gene>
    <name evidence="3" type="primary">LOC108670798</name>
</gene>
<protein>
    <submittedName>
        <fullName evidence="3">N-acetylated-alpha-linked acidic dipeptidase</fullName>
    </submittedName>
</protein>
<dbReference type="PANTHER" id="PTHR10404:SF77">
    <property type="entry name" value="GLUTAMATE CARBOXYPEPTIDASE 2 HOMOLOG"/>
    <property type="match status" value="1"/>
</dbReference>
<keyword evidence="2" id="KW-1185">Reference proteome</keyword>
<dbReference type="AlphaFoldDB" id="A0A8B7NJF2"/>
<organism evidence="2 3">
    <name type="scientific">Hyalella azteca</name>
    <name type="common">Amphipod</name>
    <dbReference type="NCBI Taxonomy" id="294128"/>
    <lineage>
        <taxon>Eukaryota</taxon>
        <taxon>Metazoa</taxon>
        <taxon>Ecdysozoa</taxon>
        <taxon>Arthropoda</taxon>
        <taxon>Crustacea</taxon>
        <taxon>Multicrustacea</taxon>
        <taxon>Malacostraca</taxon>
        <taxon>Eumalacostraca</taxon>
        <taxon>Peracarida</taxon>
        <taxon>Amphipoda</taxon>
        <taxon>Senticaudata</taxon>
        <taxon>Talitrida</taxon>
        <taxon>Talitroidea</taxon>
        <taxon>Hyalellidae</taxon>
        <taxon>Hyalella</taxon>
    </lineage>
</organism>
<reference evidence="3" key="1">
    <citation type="submission" date="2025-08" db="UniProtKB">
        <authorList>
            <consortium name="RefSeq"/>
        </authorList>
    </citation>
    <scope>IDENTIFICATION</scope>
    <source>
        <tissue evidence="3">Whole organism</tissue>
    </source>
</reference>
<accession>A0A8B7NJF2</accession>
<dbReference type="Proteomes" id="UP000694843">
    <property type="component" value="Unplaced"/>
</dbReference>
<dbReference type="SUPFAM" id="SSF47672">
    <property type="entry name" value="Transferrin receptor-like dimerisation domain"/>
    <property type="match status" value="1"/>
</dbReference>
<dbReference type="InterPro" id="IPR039373">
    <property type="entry name" value="Peptidase_M28B"/>
</dbReference>
<dbReference type="GO" id="GO:0004180">
    <property type="term" value="F:carboxypeptidase activity"/>
    <property type="evidence" value="ECO:0007669"/>
    <property type="project" value="TreeGrafter"/>
</dbReference>
<evidence type="ECO:0000313" key="3">
    <source>
        <dbReference type="RefSeq" id="XP_018013780.1"/>
    </source>
</evidence>
<dbReference type="Gene3D" id="3.40.630.10">
    <property type="entry name" value="Zn peptidases"/>
    <property type="match status" value="1"/>
</dbReference>
<feature type="domain" description="Transferrin receptor-like dimerisation" evidence="1">
    <location>
        <begin position="162"/>
        <end position="276"/>
    </location>
</feature>
<name>A0A8B7NJF2_HYAAZ</name>
<sequence length="282" mass="31877">YPLTYPLTIVPSTLKVPGVRDAGKSLLDEWIENDKLKYPDAAEYPVQQTLGSGSDYAAFLFYLGIPSLDVWFRANQAEHPGTYPAYHTGYETYHMLANLTDPGFRVIQGCGRVALLTLKSLADSRIIPFSPSFFPIAMRRALKALHDKGKEEILLRIYPKYKYLTAAVDELVVATQRLEESLKGQRRMSAMRVRFVNEQLMALERTFVLPGGLPDRPLYRHSVFSPPRWDAYAAAGFSGLSDLLHDYDENDAARKEKIKRHINELTILTQRASAILKDSPVL</sequence>
<dbReference type="KEGG" id="hazt:108670798"/>
<dbReference type="RefSeq" id="XP_018013780.1">
    <property type="nucleotide sequence ID" value="XM_018158291.2"/>
</dbReference>
<evidence type="ECO:0000313" key="2">
    <source>
        <dbReference type="Proteomes" id="UP000694843"/>
    </source>
</evidence>